<keyword evidence="2" id="KW-1185">Reference proteome</keyword>
<gene>
    <name evidence="1" type="ORF">QT969_20805</name>
</gene>
<proteinExistence type="predicted"/>
<protein>
    <recommendedName>
        <fullName evidence="3">HNH endonuclease</fullName>
    </recommendedName>
</protein>
<dbReference type="EMBL" id="JAUBOF010000100">
    <property type="protein sequence ID" value="MDM7490731.1"/>
    <property type="molecule type" value="Genomic_DNA"/>
</dbReference>
<comment type="caution">
    <text evidence="1">The sequence shown here is derived from an EMBL/GenBank/DDBJ whole genome shotgun (WGS) entry which is preliminary data.</text>
</comment>
<reference evidence="1 2" key="1">
    <citation type="submission" date="2023-06" db="EMBL/GenBank/DDBJ databases">
        <title>Rhodococcus indonesiensis sp. nov a new member of the Rhodococcus ruber lineage isolated from a sediment of neutral hot spring.</title>
        <authorList>
            <person name="Kusuma A.B."/>
            <person name="Fenylestari G."/>
            <person name="Ammar F."/>
            <person name="Nouioui I."/>
            <person name="Goodfellow M."/>
        </authorList>
    </citation>
    <scope>NUCLEOTIDE SEQUENCE [LARGE SCALE GENOMIC DNA]</scope>
    <source>
        <strain evidence="1 2">CSLK01-03</strain>
    </source>
</reference>
<evidence type="ECO:0008006" key="3">
    <source>
        <dbReference type="Google" id="ProtNLM"/>
    </source>
</evidence>
<name>A0ABT7RSW3_9NOCA</name>
<accession>A0ABT7RSW3</accession>
<dbReference type="RefSeq" id="WP_289381082.1">
    <property type="nucleotide sequence ID" value="NZ_JAUBOF010000100.1"/>
</dbReference>
<evidence type="ECO:0000313" key="1">
    <source>
        <dbReference type="EMBL" id="MDM7490731.1"/>
    </source>
</evidence>
<sequence length="65" mass="6920">MVDDLAYCADRLTEARVVLDAAAMHDVEHLTELIGPGPVRAAEHLTAAAQEIAQARHTANAMVPT</sequence>
<organism evidence="1 2">
    <name type="scientific">Rhodococcus indonesiensis</name>
    <dbReference type="NCBI Taxonomy" id="3055869"/>
    <lineage>
        <taxon>Bacteria</taxon>
        <taxon>Bacillati</taxon>
        <taxon>Actinomycetota</taxon>
        <taxon>Actinomycetes</taxon>
        <taxon>Mycobacteriales</taxon>
        <taxon>Nocardiaceae</taxon>
        <taxon>Rhodococcus</taxon>
    </lineage>
</organism>
<evidence type="ECO:0000313" key="2">
    <source>
        <dbReference type="Proteomes" id="UP001233164"/>
    </source>
</evidence>
<dbReference type="Proteomes" id="UP001233164">
    <property type="component" value="Unassembled WGS sequence"/>
</dbReference>